<evidence type="ECO:0000313" key="2">
    <source>
        <dbReference type="Proteomes" id="UP001253637"/>
    </source>
</evidence>
<reference evidence="1" key="1">
    <citation type="submission" date="2021-04" db="EMBL/GenBank/DDBJ databases">
        <title>Draft Genome Sequence of Pandoravirus japonicus, Isolated from the Sabaishi River of Niigata, Japan.</title>
        <authorList>
            <person name="Hosokawa N."/>
            <person name="Takahashi H."/>
            <person name="Aoki K."/>
            <person name="Takemura M."/>
        </authorList>
    </citation>
    <scope>NUCLEOTIDE SEQUENCE</scope>
</reference>
<name>A0A811BSG0_9VIRU</name>
<proteinExistence type="predicted"/>
<evidence type="ECO:0000313" key="1">
    <source>
        <dbReference type="EMBL" id="BCU03311.1"/>
    </source>
</evidence>
<protein>
    <recommendedName>
        <fullName evidence="3">Protein kinase domain-containing protein</fullName>
    </recommendedName>
</protein>
<dbReference type="InterPro" id="IPR011009">
    <property type="entry name" value="Kinase-like_dom_sf"/>
</dbReference>
<sequence>MDTYAGRDVTREDQPDAPVTFIEAACPRWDTDAGHGWSALDRRLDTYEQAVDALQGALRSCICPRVDGAQGVGNACSRLLVLSRRIGSPSADAEVYETVVLPRERLADAADPFAQTTGEGVRMAVKVLAFVGDDSAARNNTEMGIAQAASGLVRTGVSPYFPLVYGTTYCDAVAYAPGSLLGAAARDYDLRQQVIEAAPPARRRQVRALVRTAPDLASLSEALAAYGLVGIVEDGLDPDRPLPAHLLVSEMAWGDLSSVAARIPLTADQWFGIVHGVLSAIGTLQSHLSVVHNDLHFGNVLVAVATTNGDDDNDAISGARCPLALLPLVHDFGRSYKAEVWMADDRTRDAEKVIEGLLSRDVPPPVRAAAERLDQLVSTLHTRDYVMDDIVDAWDRFAAEARAADSRLGGTFWRAPVSPL</sequence>
<organism evidence="1 2">
    <name type="scientific">Pandoravirus japonicus</name>
    <dbReference type="NCBI Taxonomy" id="2823154"/>
    <lineage>
        <taxon>Viruses</taxon>
        <taxon>Pandoravirus</taxon>
    </lineage>
</organism>
<dbReference type="SUPFAM" id="SSF56112">
    <property type="entry name" value="Protein kinase-like (PK-like)"/>
    <property type="match status" value="1"/>
</dbReference>
<dbReference type="EMBL" id="LC625835">
    <property type="protein sequence ID" value="BCU03311.1"/>
    <property type="molecule type" value="Genomic_DNA"/>
</dbReference>
<dbReference type="Proteomes" id="UP001253637">
    <property type="component" value="Segment"/>
</dbReference>
<accession>A0A811BSG0</accession>
<evidence type="ECO:0008006" key="3">
    <source>
        <dbReference type="Google" id="ProtNLM"/>
    </source>
</evidence>